<dbReference type="PANTHER" id="PTHR23155:SF1116">
    <property type="entry name" value="OS12G0273300 PROTEIN"/>
    <property type="match status" value="1"/>
</dbReference>
<dbReference type="InterPro" id="IPR027417">
    <property type="entry name" value="P-loop_NTPase"/>
</dbReference>
<dbReference type="Gene3D" id="1.10.8.430">
    <property type="entry name" value="Helical domain of apoptotic protease-activating factors"/>
    <property type="match status" value="1"/>
</dbReference>
<dbReference type="InterPro" id="IPR044974">
    <property type="entry name" value="Disease_R_plants"/>
</dbReference>
<reference evidence="5" key="1">
    <citation type="journal article" date="2017" name="Gigascience">
        <title>The first near-complete assembly of the hexaploid bread wheat genome, Triticum aestivum.</title>
        <authorList>
            <person name="Zimin A.V."/>
            <person name="Puiu D."/>
            <person name="Hall R."/>
            <person name="Kingan S."/>
            <person name="Clavijo B.J."/>
            <person name="Salzberg S.L."/>
        </authorList>
    </citation>
    <scope>NUCLEOTIDE SEQUENCE</scope>
    <source>
        <tissue evidence="5">Leaf</tissue>
    </source>
</reference>
<evidence type="ECO:0000259" key="4">
    <source>
        <dbReference type="Pfam" id="PF23559"/>
    </source>
</evidence>
<feature type="domain" description="NB-ARC" evidence="3">
    <location>
        <begin position="1"/>
        <end position="71"/>
    </location>
</feature>
<keyword evidence="2" id="KW-0611">Plant defense</keyword>
<name>A0A9R1NFJ5_WHEAT</name>
<feature type="domain" description="Disease resistance protein winged helix" evidence="4">
    <location>
        <begin position="162"/>
        <end position="232"/>
    </location>
</feature>
<keyword evidence="1" id="KW-0677">Repeat</keyword>
<comment type="caution">
    <text evidence="5">The sequence shown here is derived from an EMBL/GenBank/DDBJ whole genome shotgun (WGS) entry which is preliminary data.</text>
</comment>
<dbReference type="AlphaFoldDB" id="A0A9R1NFJ5"/>
<dbReference type="FunFam" id="1.10.10.10:FF:000322">
    <property type="entry name" value="Probable disease resistance protein At1g63360"/>
    <property type="match status" value="1"/>
</dbReference>
<dbReference type="Pfam" id="PF00931">
    <property type="entry name" value="NB-ARC"/>
    <property type="match status" value="1"/>
</dbReference>
<dbReference type="InterPro" id="IPR002182">
    <property type="entry name" value="NB-ARC"/>
</dbReference>
<evidence type="ECO:0000313" key="5">
    <source>
        <dbReference type="EMBL" id="KAF7111970.1"/>
    </source>
</evidence>
<dbReference type="SUPFAM" id="SSF52540">
    <property type="entry name" value="P-loop containing nucleoside triphosphate hydrolases"/>
    <property type="match status" value="1"/>
</dbReference>
<dbReference type="OrthoDB" id="690882at2759"/>
<dbReference type="InterPro" id="IPR042197">
    <property type="entry name" value="Apaf_helical"/>
</dbReference>
<reference evidence="5" key="2">
    <citation type="submission" date="2020-03" db="EMBL/GenBank/DDBJ databases">
        <title>The second near-complete assembly of the hexaploid bread wheat (Triticum aestivum) genome.</title>
        <authorList>
            <person name="Zimin A.V."/>
            <person name="Puiu D."/>
            <person name="Shumante A."/>
            <person name="Alonge M."/>
            <person name="Salzberg S.L."/>
        </authorList>
    </citation>
    <scope>NUCLEOTIDE SEQUENCE</scope>
    <source>
        <tissue evidence="5">Leaf</tissue>
    </source>
</reference>
<dbReference type="EMBL" id="CM022231">
    <property type="protein sequence ID" value="KAF7111970.1"/>
    <property type="molecule type" value="Genomic_DNA"/>
</dbReference>
<organism evidence="5">
    <name type="scientific">Triticum aestivum</name>
    <name type="common">Wheat</name>
    <dbReference type="NCBI Taxonomy" id="4565"/>
    <lineage>
        <taxon>Eukaryota</taxon>
        <taxon>Viridiplantae</taxon>
        <taxon>Streptophyta</taxon>
        <taxon>Embryophyta</taxon>
        <taxon>Tracheophyta</taxon>
        <taxon>Spermatophyta</taxon>
        <taxon>Magnoliopsida</taxon>
        <taxon>Liliopsida</taxon>
        <taxon>Poales</taxon>
        <taxon>Poaceae</taxon>
        <taxon>BOP clade</taxon>
        <taxon>Pooideae</taxon>
        <taxon>Triticodae</taxon>
        <taxon>Triticeae</taxon>
        <taxon>Triticinae</taxon>
        <taxon>Triticum</taxon>
    </lineage>
</organism>
<dbReference type="Pfam" id="PF23559">
    <property type="entry name" value="WHD_DRP"/>
    <property type="match status" value="1"/>
</dbReference>
<proteinExistence type="predicted"/>
<evidence type="ECO:0000256" key="2">
    <source>
        <dbReference type="ARBA" id="ARBA00022821"/>
    </source>
</evidence>
<feature type="non-terminal residue" evidence="5">
    <location>
        <position position="238"/>
    </location>
</feature>
<feature type="non-terminal residue" evidence="5">
    <location>
        <position position="1"/>
    </location>
</feature>
<accession>A0A9R1NFJ5</accession>
<dbReference type="InterPro" id="IPR036388">
    <property type="entry name" value="WH-like_DNA-bd_sf"/>
</dbReference>
<dbReference type="PANTHER" id="PTHR23155">
    <property type="entry name" value="DISEASE RESISTANCE PROTEIN RP"/>
    <property type="match status" value="1"/>
</dbReference>
<dbReference type="GO" id="GO:0002758">
    <property type="term" value="P:innate immune response-activating signaling pathway"/>
    <property type="evidence" value="ECO:0007669"/>
    <property type="project" value="UniProtKB-ARBA"/>
</dbReference>
<dbReference type="InterPro" id="IPR058922">
    <property type="entry name" value="WHD_DRP"/>
</dbReference>
<evidence type="ECO:0000256" key="1">
    <source>
        <dbReference type="ARBA" id="ARBA00022737"/>
    </source>
</evidence>
<dbReference type="GO" id="GO:0043531">
    <property type="term" value="F:ADP binding"/>
    <property type="evidence" value="ECO:0007669"/>
    <property type="project" value="InterPro"/>
</dbReference>
<sequence>YFLVIDDVWKKQDWDFLRAAFPDNNNGSRIIATTRIIKVAKSCCSNSGDQLYQMPPLNDVDSRRLFFNRIFNLENSCPPQLEDVSARILRKCGGVPLAIITIASLLSHKPQNPAEWERLQDSIGAGLSYESDGDGKDMRHILLLSYWDLPHHLKTCLLYLCIYPEDAKISCEELKWKWIAEGFIATKWGSLYQEAESCSNELVNRSMIQIVDDVDSFEEKYCQVHDMVFDLIISLSDE</sequence>
<evidence type="ECO:0000259" key="3">
    <source>
        <dbReference type="Pfam" id="PF00931"/>
    </source>
</evidence>
<dbReference type="Proteomes" id="UP000815260">
    <property type="component" value="Chromosome 7D"/>
</dbReference>
<gene>
    <name evidence="5" type="ORF">CFC21_111919</name>
</gene>
<dbReference type="Gene3D" id="1.10.10.10">
    <property type="entry name" value="Winged helix-like DNA-binding domain superfamily/Winged helix DNA-binding domain"/>
    <property type="match status" value="1"/>
</dbReference>
<protein>
    <submittedName>
        <fullName evidence="5">Uncharacterized protein</fullName>
    </submittedName>
</protein>
<dbReference type="Gene3D" id="3.40.50.300">
    <property type="entry name" value="P-loop containing nucleotide triphosphate hydrolases"/>
    <property type="match status" value="1"/>
</dbReference>
<dbReference type="GO" id="GO:0009626">
    <property type="term" value="P:plant-type hypersensitive response"/>
    <property type="evidence" value="ECO:0007669"/>
    <property type="project" value="UniProtKB-ARBA"/>
</dbReference>
<dbReference type="GO" id="GO:0042742">
    <property type="term" value="P:defense response to bacterium"/>
    <property type="evidence" value="ECO:0007669"/>
    <property type="project" value="UniProtKB-ARBA"/>
</dbReference>